<name>A0ABW0ULV0_9ACTN</name>
<organism evidence="1 2">
    <name type="scientific">Streptomyces bullii</name>
    <dbReference type="NCBI Taxonomy" id="349910"/>
    <lineage>
        <taxon>Bacteria</taxon>
        <taxon>Bacillati</taxon>
        <taxon>Actinomycetota</taxon>
        <taxon>Actinomycetes</taxon>
        <taxon>Kitasatosporales</taxon>
        <taxon>Streptomycetaceae</taxon>
        <taxon>Streptomyces</taxon>
    </lineage>
</organism>
<keyword evidence="2" id="KW-1185">Reference proteome</keyword>
<gene>
    <name evidence="1" type="ORF">ACFPZJ_12280</name>
</gene>
<dbReference type="EMBL" id="JBHSNY010000004">
    <property type="protein sequence ID" value="MFC5634542.1"/>
    <property type="molecule type" value="Genomic_DNA"/>
</dbReference>
<proteinExistence type="predicted"/>
<protein>
    <recommendedName>
        <fullName evidence="3">Abortive infection C-terminus</fullName>
    </recommendedName>
</protein>
<dbReference type="Proteomes" id="UP001596154">
    <property type="component" value="Unassembled WGS sequence"/>
</dbReference>
<comment type="caution">
    <text evidence="1">The sequence shown here is derived from an EMBL/GenBank/DDBJ whole genome shotgun (WGS) entry which is preliminary data.</text>
</comment>
<evidence type="ECO:0000313" key="2">
    <source>
        <dbReference type="Proteomes" id="UP001596154"/>
    </source>
</evidence>
<accession>A0ABW0ULV0</accession>
<dbReference type="RefSeq" id="WP_381020450.1">
    <property type="nucleotide sequence ID" value="NZ_JBHSNY010000004.1"/>
</dbReference>
<evidence type="ECO:0008006" key="3">
    <source>
        <dbReference type="Google" id="ProtNLM"/>
    </source>
</evidence>
<reference evidence="2" key="1">
    <citation type="journal article" date="2019" name="Int. J. Syst. Evol. Microbiol.">
        <title>The Global Catalogue of Microorganisms (GCM) 10K type strain sequencing project: providing services to taxonomists for standard genome sequencing and annotation.</title>
        <authorList>
            <consortium name="The Broad Institute Genomics Platform"/>
            <consortium name="The Broad Institute Genome Sequencing Center for Infectious Disease"/>
            <person name="Wu L."/>
            <person name="Ma J."/>
        </authorList>
    </citation>
    <scope>NUCLEOTIDE SEQUENCE [LARGE SCALE GENOMIC DNA]</scope>
    <source>
        <strain evidence="2">CGMCC 4.7248</strain>
    </source>
</reference>
<evidence type="ECO:0000313" key="1">
    <source>
        <dbReference type="EMBL" id="MFC5634542.1"/>
    </source>
</evidence>
<sequence length="247" mass="27225">MSHEREVAPPGLRRVLQDVVHALEEEAVATLAAWLDIPVPSGLWGRDLPEWINEQLQRLPDPKVFDLLEQALTSNGMWGSSAYDERVNKILKEAEIALVMVDGSFLEDDEGAEELDVQDATVRPLTLLTGKYATARSNWSKALTAQKAGDDRQAVALAVNTLEGVVKIASGQKDINSGLRRLFPEGERTPLCQAINQLHNYGSAMPWVRHGGGQKDVELTRIEALGVVRAAAVWIVMLINLDKEGRF</sequence>